<sequence length="315" mass="34378">MTVIIRNSLRHVGLSTLRRRRLPSTNSPFVSCQSSKSFRYVAHEGNSWQLRLPKTGVGILVDPWLVGKLTFADQDWLFKGSKISEMPSLKQVELETDLLLITQGLDDHAHRPTLKQLSKTTPVVASPSAATVCRELGFQDVTELRAGDRCTACDDRVSIWATEGALVGEKACSVHVQQRGPPWSTREAGFVIRERVSGGISVYYEPHCDFSAASVRRLSPVDVVISPVTTVELAGFPLVQGRDNIVELLRILRPSVLVPLLNGSFAAEGALSGRLETRGSLGELPGLLKANGLGNVRIAAPKPVEPLYIDLEALR</sequence>
<dbReference type="AlphaFoldDB" id="A0A061RF13"/>
<accession>A0A061RF13</accession>
<protein>
    <submittedName>
        <fullName evidence="1">Zn-dependent hydrolase of the beta-lactamase fold protein</fullName>
    </submittedName>
</protein>
<proteinExistence type="predicted"/>
<name>A0A061RF13_9CHLO</name>
<dbReference type="PANTHER" id="PTHR36142:SF2">
    <property type="entry name" value="METALLO-HYDROLASE_OXIDOREDUCTASE SUPERFAMILY PROTEIN"/>
    <property type="match status" value="1"/>
</dbReference>
<evidence type="ECO:0000313" key="1">
    <source>
        <dbReference type="EMBL" id="JAC69245.1"/>
    </source>
</evidence>
<reference evidence="1" key="1">
    <citation type="submission" date="2014-05" db="EMBL/GenBank/DDBJ databases">
        <title>The transcriptome of the halophilic microalga Tetraselmis sp. GSL018 isolated from the Great Salt Lake, Utah.</title>
        <authorList>
            <person name="Jinkerson R.E."/>
            <person name="D'Adamo S."/>
            <person name="Posewitz M.C."/>
        </authorList>
    </citation>
    <scope>NUCLEOTIDE SEQUENCE</scope>
    <source>
        <strain evidence="1">GSL018</strain>
    </source>
</reference>
<dbReference type="Pfam" id="PF13483">
    <property type="entry name" value="Lactamase_B_3"/>
    <property type="match status" value="1"/>
</dbReference>
<keyword evidence="1" id="KW-0378">Hydrolase</keyword>
<dbReference type="EMBL" id="GBEZ01017061">
    <property type="protein sequence ID" value="JAC69245.1"/>
    <property type="molecule type" value="Transcribed_RNA"/>
</dbReference>
<dbReference type="Gene3D" id="3.60.15.10">
    <property type="entry name" value="Ribonuclease Z/Hydroxyacylglutathione hydrolase-like"/>
    <property type="match status" value="1"/>
</dbReference>
<dbReference type="SUPFAM" id="SSF56281">
    <property type="entry name" value="Metallo-hydrolase/oxidoreductase"/>
    <property type="match status" value="1"/>
</dbReference>
<dbReference type="PANTHER" id="PTHR36142">
    <property type="entry name" value="METALLO-HYDROLASE/OXIDOREDUCTASE SUPERFAMILY PROTEIN"/>
    <property type="match status" value="1"/>
</dbReference>
<dbReference type="GO" id="GO:0016787">
    <property type="term" value="F:hydrolase activity"/>
    <property type="evidence" value="ECO:0007669"/>
    <property type="project" value="UniProtKB-KW"/>
</dbReference>
<gene>
    <name evidence="1" type="ORF">TSPGSL018_6836</name>
</gene>
<organism evidence="1">
    <name type="scientific">Tetraselmis sp. GSL018</name>
    <dbReference type="NCBI Taxonomy" id="582737"/>
    <lineage>
        <taxon>Eukaryota</taxon>
        <taxon>Viridiplantae</taxon>
        <taxon>Chlorophyta</taxon>
        <taxon>core chlorophytes</taxon>
        <taxon>Chlorodendrophyceae</taxon>
        <taxon>Chlorodendrales</taxon>
        <taxon>Chlorodendraceae</taxon>
        <taxon>Tetraselmis</taxon>
    </lineage>
</organism>
<dbReference type="InterPro" id="IPR036866">
    <property type="entry name" value="RibonucZ/Hydroxyglut_hydro"/>
</dbReference>